<name>A0A679JNJ4_9HYPH</name>
<accession>A0A679JNJ4</accession>
<evidence type="ECO:0000313" key="1">
    <source>
        <dbReference type="EMBL" id="CAA2107534.1"/>
    </source>
</evidence>
<organism evidence="1">
    <name type="scientific">Methylobacterium bullatum</name>
    <dbReference type="NCBI Taxonomy" id="570505"/>
    <lineage>
        <taxon>Bacteria</taxon>
        <taxon>Pseudomonadati</taxon>
        <taxon>Pseudomonadota</taxon>
        <taxon>Alphaproteobacteria</taxon>
        <taxon>Hyphomicrobiales</taxon>
        <taxon>Methylobacteriaceae</taxon>
        <taxon>Methylobacterium</taxon>
    </lineage>
</organism>
<dbReference type="EMBL" id="LR743504">
    <property type="protein sequence ID" value="CAA2107534.1"/>
    <property type="molecule type" value="Genomic_DNA"/>
</dbReference>
<sequence length="118" mass="13069">MDDDITTITVQRVRYDEENGISLISGADDEEEPAGYFIIQIEKGDPDGPLIEIFGEDLTQSDGVTALEIGVRHLLFTFEPKSLIGAEMPMVRIESMTEIAELAKARLRVAFGKRARLA</sequence>
<gene>
    <name evidence="1" type="ORF">MBUL_04208</name>
</gene>
<dbReference type="AlphaFoldDB" id="A0A679JNJ4"/>
<reference evidence="1" key="1">
    <citation type="submission" date="2019-12" db="EMBL/GenBank/DDBJ databases">
        <authorList>
            <person name="Cremers G."/>
        </authorList>
    </citation>
    <scope>NUCLEOTIDE SEQUENCE</scope>
    <source>
        <strain evidence="1">Mbul1</strain>
    </source>
</reference>
<protein>
    <submittedName>
        <fullName evidence="1">Uncharacterized protein</fullName>
    </submittedName>
</protein>
<proteinExistence type="predicted"/>